<dbReference type="InterPro" id="IPR024078">
    <property type="entry name" value="LmbE-like_dom_sf"/>
</dbReference>
<accession>A0A6J4MFH2</accession>
<sequence>MFSGTPRDGHGHHQASGILAREAYAAAADTARFPTRRFGPAWAPSKLYHNRTYWQHEGATLRYNAGEYSALLGQSYAEVAAVSRSQHKSQGFGSLQQKG</sequence>
<name>A0A6J4MFH2_9BACT</name>
<protein>
    <recommendedName>
        <fullName evidence="2">LmbE family protein</fullName>
    </recommendedName>
</protein>
<evidence type="ECO:0008006" key="2">
    <source>
        <dbReference type="Google" id="ProtNLM"/>
    </source>
</evidence>
<organism evidence="1">
    <name type="scientific">uncultured Gemmatimonadaceae bacterium</name>
    <dbReference type="NCBI Taxonomy" id="246130"/>
    <lineage>
        <taxon>Bacteria</taxon>
        <taxon>Pseudomonadati</taxon>
        <taxon>Gemmatimonadota</taxon>
        <taxon>Gemmatimonadia</taxon>
        <taxon>Gemmatimonadales</taxon>
        <taxon>Gemmatimonadaceae</taxon>
        <taxon>environmental samples</taxon>
    </lineage>
</organism>
<reference evidence="1" key="1">
    <citation type="submission" date="2020-02" db="EMBL/GenBank/DDBJ databases">
        <authorList>
            <person name="Meier V. D."/>
        </authorList>
    </citation>
    <scope>NUCLEOTIDE SEQUENCE</scope>
    <source>
        <strain evidence="1">AVDCRST_MAG40</strain>
    </source>
</reference>
<dbReference type="EMBL" id="CADCTX010000909">
    <property type="protein sequence ID" value="CAA9358200.1"/>
    <property type="molecule type" value="Genomic_DNA"/>
</dbReference>
<feature type="non-terminal residue" evidence="1">
    <location>
        <position position="99"/>
    </location>
</feature>
<dbReference type="Gene3D" id="3.40.50.10320">
    <property type="entry name" value="LmbE-like"/>
    <property type="match status" value="1"/>
</dbReference>
<evidence type="ECO:0000313" key="1">
    <source>
        <dbReference type="EMBL" id="CAA9358200.1"/>
    </source>
</evidence>
<dbReference type="AlphaFoldDB" id="A0A6J4MFH2"/>
<dbReference type="SUPFAM" id="SSF102588">
    <property type="entry name" value="LmbE-like"/>
    <property type="match status" value="1"/>
</dbReference>
<gene>
    <name evidence="1" type="ORF">AVDCRST_MAG40-3305</name>
</gene>
<proteinExistence type="predicted"/>